<dbReference type="Pfam" id="PF01337">
    <property type="entry name" value="Barstar"/>
    <property type="match status" value="1"/>
</dbReference>
<keyword evidence="4" id="KW-1185">Reference proteome</keyword>
<dbReference type="InterPro" id="IPR035905">
    <property type="entry name" value="Barstar-like_sf"/>
</dbReference>
<dbReference type="Proteomes" id="UP000077667">
    <property type="component" value="Chromosome"/>
</dbReference>
<dbReference type="KEGG" id="nia:A8C56_16935"/>
<proteinExistence type="inferred from homology"/>
<protein>
    <submittedName>
        <fullName evidence="3">Barnase inhibitor</fullName>
    </submittedName>
</protein>
<evidence type="ECO:0000256" key="1">
    <source>
        <dbReference type="ARBA" id="ARBA00006845"/>
    </source>
</evidence>
<reference evidence="3 4" key="1">
    <citation type="submission" date="2016-05" db="EMBL/GenBank/DDBJ databases">
        <title>Niabella ginsenosidivorans BS26 whole genome sequencing.</title>
        <authorList>
            <person name="Im W.T."/>
            <person name="Siddiqi M.Z."/>
        </authorList>
    </citation>
    <scope>NUCLEOTIDE SEQUENCE [LARGE SCALE GENOMIC DNA]</scope>
    <source>
        <strain evidence="3 4">BS26</strain>
    </source>
</reference>
<dbReference type="AlphaFoldDB" id="A0A1A9I425"/>
<dbReference type="OrthoDB" id="7575400at2"/>
<dbReference type="STRING" id="1176587.A8C56_16935"/>
<evidence type="ECO:0000313" key="3">
    <source>
        <dbReference type="EMBL" id="ANH82427.1"/>
    </source>
</evidence>
<evidence type="ECO:0000259" key="2">
    <source>
        <dbReference type="Pfam" id="PF01337"/>
    </source>
</evidence>
<dbReference type="EMBL" id="CP015772">
    <property type="protein sequence ID" value="ANH82427.1"/>
    <property type="molecule type" value="Genomic_DNA"/>
</dbReference>
<feature type="domain" description="Barstar (barnase inhibitor)" evidence="2">
    <location>
        <begin position="1"/>
        <end position="82"/>
    </location>
</feature>
<gene>
    <name evidence="3" type="ORF">A8C56_16935</name>
</gene>
<accession>A0A1A9I425</accession>
<comment type="similarity">
    <text evidence="1">Belongs to the barstar family.</text>
</comment>
<sequence>MKELIFDFDRIGTQQDFYKIAARQFPFPGYFGNNPDALWDVLTGAIELPVSVRFINLTLGQLETFGNIIGVFEDARDELGDNFSFEYYLKKP</sequence>
<evidence type="ECO:0000313" key="4">
    <source>
        <dbReference type="Proteomes" id="UP000077667"/>
    </source>
</evidence>
<name>A0A1A9I425_9BACT</name>
<dbReference type="Gene3D" id="3.30.370.10">
    <property type="entry name" value="Barstar-like"/>
    <property type="match status" value="1"/>
</dbReference>
<dbReference type="InterPro" id="IPR000468">
    <property type="entry name" value="Barstar"/>
</dbReference>
<organism evidence="3 4">
    <name type="scientific">Niabella ginsenosidivorans</name>
    <dbReference type="NCBI Taxonomy" id="1176587"/>
    <lineage>
        <taxon>Bacteria</taxon>
        <taxon>Pseudomonadati</taxon>
        <taxon>Bacteroidota</taxon>
        <taxon>Chitinophagia</taxon>
        <taxon>Chitinophagales</taxon>
        <taxon>Chitinophagaceae</taxon>
        <taxon>Niabella</taxon>
    </lineage>
</organism>
<dbReference type="SUPFAM" id="SSF52038">
    <property type="entry name" value="Barstar-related"/>
    <property type="match status" value="1"/>
</dbReference>
<dbReference type="RefSeq" id="WP_067758620.1">
    <property type="nucleotide sequence ID" value="NZ_CP015772.1"/>
</dbReference>